<reference evidence="3" key="1">
    <citation type="submission" date="2017-09" db="EMBL/GenBank/DDBJ databases">
        <title>Depth-based differentiation of microbial function through sediment-hosted aquifers and enrichment of novel symbionts in the deep terrestrial subsurface.</title>
        <authorList>
            <person name="Probst A.J."/>
            <person name="Ladd B."/>
            <person name="Jarett J.K."/>
            <person name="Geller-Mcgrath D.E."/>
            <person name="Sieber C.M.K."/>
            <person name="Emerson J.B."/>
            <person name="Anantharaman K."/>
            <person name="Thomas B.C."/>
            <person name="Malmstrom R."/>
            <person name="Stieglmeier M."/>
            <person name="Klingl A."/>
            <person name="Woyke T."/>
            <person name="Ryan C.M."/>
            <person name="Banfield J.F."/>
        </authorList>
    </citation>
    <scope>NUCLEOTIDE SEQUENCE [LARGE SCALE GENOMIC DNA]</scope>
</reference>
<comment type="caution">
    <text evidence="2">The sequence shown here is derived from an EMBL/GenBank/DDBJ whole genome shotgun (WGS) entry which is preliminary data.</text>
</comment>
<dbReference type="Proteomes" id="UP000230903">
    <property type="component" value="Unassembled WGS sequence"/>
</dbReference>
<dbReference type="InterPro" id="IPR050486">
    <property type="entry name" value="Mannose-1P_guanyltransferase"/>
</dbReference>
<sequence length="233" mass="26089">MGKATTFKNIDVLVLCGGQGTRLRPVISGKPKILADIGGRPFIEILLDNLASQGFYRIILGVGHFKEEIINYFKANPRKDLQIEFSKEETPLGTGGAVKKAESLIKSGHFLVMNGDCLFSVDFDKFYQSHLSKKTMLSMVLANIADESSNYGRVMLASDNKITSFNEKQNLVSAGIYFMRKDVFDFMPAQDSFSLEYDFFPKILGHSYGFVSEGEFIDIGTPERYKKAIELFS</sequence>
<dbReference type="CDD" id="cd06915">
    <property type="entry name" value="NTP_transferase_WcbM_like"/>
    <property type="match status" value="1"/>
</dbReference>
<dbReference type="InterPro" id="IPR005835">
    <property type="entry name" value="NTP_transferase_dom"/>
</dbReference>
<accession>A0A2H0UNP5</accession>
<name>A0A2H0UNP5_9BACT</name>
<evidence type="ECO:0000313" key="3">
    <source>
        <dbReference type="Proteomes" id="UP000230903"/>
    </source>
</evidence>
<dbReference type="InterPro" id="IPR029044">
    <property type="entry name" value="Nucleotide-diphossugar_trans"/>
</dbReference>
<proteinExistence type="predicted"/>
<feature type="domain" description="Nucleotidyl transferase" evidence="1">
    <location>
        <begin position="13"/>
        <end position="229"/>
    </location>
</feature>
<gene>
    <name evidence="2" type="ORF">COU10_01430</name>
</gene>
<evidence type="ECO:0000259" key="1">
    <source>
        <dbReference type="Pfam" id="PF00483"/>
    </source>
</evidence>
<dbReference type="PANTHER" id="PTHR22572">
    <property type="entry name" value="SUGAR-1-PHOSPHATE GUANYL TRANSFERASE"/>
    <property type="match status" value="1"/>
</dbReference>
<dbReference type="SUPFAM" id="SSF53448">
    <property type="entry name" value="Nucleotide-diphospho-sugar transferases"/>
    <property type="match status" value="1"/>
</dbReference>
<evidence type="ECO:0000313" key="2">
    <source>
        <dbReference type="EMBL" id="PIR88023.1"/>
    </source>
</evidence>
<dbReference type="Pfam" id="PF00483">
    <property type="entry name" value="NTP_transferase"/>
    <property type="match status" value="1"/>
</dbReference>
<dbReference type="AlphaFoldDB" id="A0A2H0UNP5"/>
<protein>
    <submittedName>
        <fullName evidence="2">Nucleoside-diphosphate-sugar pyrophosphorylase</fullName>
    </submittedName>
</protein>
<dbReference type="Gene3D" id="3.90.550.10">
    <property type="entry name" value="Spore Coat Polysaccharide Biosynthesis Protein SpsA, Chain A"/>
    <property type="match status" value="1"/>
</dbReference>
<organism evidence="2 3">
    <name type="scientific">Candidatus Harrisonbacteria bacterium CG10_big_fil_rev_8_21_14_0_10_45_28</name>
    <dbReference type="NCBI Taxonomy" id="1974586"/>
    <lineage>
        <taxon>Bacteria</taxon>
        <taxon>Candidatus Harrisoniibacteriota</taxon>
    </lineage>
</organism>
<dbReference type="EMBL" id="PFBC01000023">
    <property type="protein sequence ID" value="PIR88023.1"/>
    <property type="molecule type" value="Genomic_DNA"/>
</dbReference>